<evidence type="ECO:0000313" key="2">
    <source>
        <dbReference type="Proteomes" id="UP000625711"/>
    </source>
</evidence>
<sequence length="90" mass="10356">MPRDVVYASSLDQSNGMTTVHAIVPKTGTSNGRTEPVFRDFGRKTHRRSVLVRIPSRAPRRWSGKIKKFRNFRGIPAVGQFRRHRNLRSP</sequence>
<keyword evidence="2" id="KW-1185">Reference proteome</keyword>
<dbReference type="Proteomes" id="UP000625711">
    <property type="component" value="Unassembled WGS sequence"/>
</dbReference>
<name>A0A834I3G4_RHYFE</name>
<protein>
    <submittedName>
        <fullName evidence="1">Uncharacterized protein</fullName>
    </submittedName>
</protein>
<gene>
    <name evidence="1" type="ORF">GWI33_015819</name>
</gene>
<comment type="caution">
    <text evidence="1">The sequence shown here is derived from an EMBL/GenBank/DDBJ whole genome shotgun (WGS) entry which is preliminary data.</text>
</comment>
<proteinExistence type="predicted"/>
<organism evidence="1 2">
    <name type="scientific">Rhynchophorus ferrugineus</name>
    <name type="common">Red palm weevil</name>
    <name type="synonym">Curculio ferrugineus</name>
    <dbReference type="NCBI Taxonomy" id="354439"/>
    <lineage>
        <taxon>Eukaryota</taxon>
        <taxon>Metazoa</taxon>
        <taxon>Ecdysozoa</taxon>
        <taxon>Arthropoda</taxon>
        <taxon>Hexapoda</taxon>
        <taxon>Insecta</taxon>
        <taxon>Pterygota</taxon>
        <taxon>Neoptera</taxon>
        <taxon>Endopterygota</taxon>
        <taxon>Coleoptera</taxon>
        <taxon>Polyphaga</taxon>
        <taxon>Cucujiformia</taxon>
        <taxon>Curculionidae</taxon>
        <taxon>Dryophthorinae</taxon>
        <taxon>Rhynchophorus</taxon>
    </lineage>
</organism>
<accession>A0A834I3G4</accession>
<reference evidence="1" key="1">
    <citation type="submission" date="2020-08" db="EMBL/GenBank/DDBJ databases">
        <title>Genome sequencing and assembly of the red palm weevil Rhynchophorus ferrugineus.</title>
        <authorList>
            <person name="Dias G.B."/>
            <person name="Bergman C.M."/>
            <person name="Manee M."/>
        </authorList>
    </citation>
    <scope>NUCLEOTIDE SEQUENCE</scope>
    <source>
        <strain evidence="1">AA-2017</strain>
        <tissue evidence="1">Whole larva</tissue>
    </source>
</reference>
<evidence type="ECO:0000313" key="1">
    <source>
        <dbReference type="EMBL" id="KAF7271283.1"/>
    </source>
</evidence>
<dbReference type="EMBL" id="JAACXV010013982">
    <property type="protein sequence ID" value="KAF7271283.1"/>
    <property type="molecule type" value="Genomic_DNA"/>
</dbReference>
<dbReference type="AlphaFoldDB" id="A0A834I3G4"/>